<dbReference type="PANTHER" id="PTHR12305:SF81">
    <property type="entry name" value="PHOSPHATIDYLINOSITOL 3,4,5-TRISPHOSPHATE 3-PHOSPHATASE AND DUAL-SPECIFICITY PROTEIN PHOSPHATASE PTEN"/>
    <property type="match status" value="1"/>
</dbReference>
<dbReference type="GO" id="GO:0048870">
    <property type="term" value="P:cell motility"/>
    <property type="evidence" value="ECO:0007669"/>
    <property type="project" value="TreeGrafter"/>
</dbReference>
<feature type="domain" description="Phosphatase tensin-type" evidence="4">
    <location>
        <begin position="14"/>
        <end position="186"/>
    </location>
</feature>
<dbReference type="GO" id="GO:0043491">
    <property type="term" value="P:phosphatidylinositol 3-kinase/protein kinase B signal transduction"/>
    <property type="evidence" value="ECO:0007669"/>
    <property type="project" value="TreeGrafter"/>
</dbReference>
<dbReference type="GO" id="GO:0051896">
    <property type="term" value="P:regulation of phosphatidylinositol 3-kinase/protein kinase B signal transduction"/>
    <property type="evidence" value="ECO:0007669"/>
    <property type="project" value="TreeGrafter"/>
</dbReference>
<dbReference type="PANTHER" id="PTHR12305">
    <property type="entry name" value="PHOSPHATASE WITH HOMOLOGY TO TENSIN"/>
    <property type="match status" value="1"/>
</dbReference>
<evidence type="ECO:0000259" key="4">
    <source>
        <dbReference type="PROSITE" id="PS51181"/>
    </source>
</evidence>
<dbReference type="GO" id="GO:0005829">
    <property type="term" value="C:cytosol"/>
    <property type="evidence" value="ECO:0007669"/>
    <property type="project" value="TreeGrafter"/>
</dbReference>
<evidence type="ECO:0000313" key="6">
    <source>
        <dbReference type="Proteomes" id="UP000663879"/>
    </source>
</evidence>
<name>A0A813WTS0_9BILA</name>
<protein>
    <recommendedName>
        <fullName evidence="1">phosphatidylinositol-3,4,5-trisphosphate 3-phosphatase</fullName>
        <ecNumber evidence="1">3.1.3.67</ecNumber>
    </recommendedName>
</protein>
<gene>
    <name evidence="5" type="ORF">OXX778_LOCUS9684</name>
</gene>
<evidence type="ECO:0000256" key="2">
    <source>
        <dbReference type="ARBA" id="ARBA00022801"/>
    </source>
</evidence>
<dbReference type="EC" id="3.1.3.67" evidence="1"/>
<dbReference type="Pfam" id="PF22784">
    <property type="entry name" value="PTP-SAK"/>
    <property type="match status" value="1"/>
</dbReference>
<evidence type="ECO:0000259" key="3">
    <source>
        <dbReference type="PROSITE" id="PS50056"/>
    </source>
</evidence>
<evidence type="ECO:0000313" key="5">
    <source>
        <dbReference type="EMBL" id="CAF0865999.1"/>
    </source>
</evidence>
<dbReference type="EMBL" id="CAJNOC010001451">
    <property type="protein sequence ID" value="CAF0865999.1"/>
    <property type="molecule type" value="Genomic_DNA"/>
</dbReference>
<dbReference type="GO" id="GO:0005634">
    <property type="term" value="C:nucleus"/>
    <property type="evidence" value="ECO:0007669"/>
    <property type="project" value="TreeGrafter"/>
</dbReference>
<comment type="caution">
    <text evidence="5">The sequence shown here is derived from an EMBL/GenBank/DDBJ whole genome shotgun (WGS) entry which is preliminary data.</text>
</comment>
<dbReference type="GO" id="GO:0016314">
    <property type="term" value="F:phosphatidylinositol-3,4,5-trisphosphate 3-phosphatase activity"/>
    <property type="evidence" value="ECO:0007669"/>
    <property type="project" value="UniProtKB-EC"/>
</dbReference>
<dbReference type="PROSITE" id="PS51181">
    <property type="entry name" value="PPASE_TENSIN"/>
    <property type="match status" value="1"/>
</dbReference>
<sequence>MSSFVRRTVSQNRKRYVDDKYDLDLTYITDRIIAMGYPSDKLLQSLIRNQIEKVSKYLNEKHRESFKIFNLCSESDYDFVHFNNMVELFPIEDHNPPRFVQIDEFCTSVDNWLKNKDKNVAIIHCKAGKGRTGTMISCYFLYSKKFTSPFDAMEDFDTKRCHDLKGVTIPSQRRFIESYSYYLANKLNYETTSIKLKMIEIIVPKESKNFPNTLRLEIYADYYKKAYEMKRSRIKNENKFTFEFTCPVQLIDDNRIYFLTKRRSKLLLVSFNTFCLNQFEQYDIENDLSCLGKIQFDLENGQVCWYLKKKDIDLAFKNKNIHPDLTIVFKFDLDLTNIPQNLLEKYKLIKEENNSMPNSADSNQSTDLAISKTTKPKLYKSFKKIFN</sequence>
<dbReference type="InterPro" id="IPR051281">
    <property type="entry name" value="Dual-spec_lipid-protein_phosph"/>
</dbReference>
<dbReference type="InterPro" id="IPR057023">
    <property type="entry name" value="PTP-SAK"/>
</dbReference>
<dbReference type="InterPro" id="IPR016130">
    <property type="entry name" value="Tyr_Pase_AS"/>
</dbReference>
<evidence type="ECO:0000256" key="1">
    <source>
        <dbReference type="ARBA" id="ARBA00013015"/>
    </source>
</evidence>
<dbReference type="AlphaFoldDB" id="A0A813WTS0"/>
<dbReference type="Gene3D" id="3.90.190.10">
    <property type="entry name" value="Protein tyrosine phosphatase superfamily"/>
    <property type="match status" value="1"/>
</dbReference>
<dbReference type="GO" id="GO:0004725">
    <property type="term" value="F:protein tyrosine phosphatase activity"/>
    <property type="evidence" value="ECO:0007669"/>
    <property type="project" value="TreeGrafter"/>
</dbReference>
<dbReference type="SUPFAM" id="SSF52799">
    <property type="entry name" value="(Phosphotyrosine protein) phosphatases II"/>
    <property type="match status" value="1"/>
</dbReference>
<dbReference type="SMART" id="SM01301">
    <property type="entry name" value="PTPlike_phytase"/>
    <property type="match status" value="1"/>
</dbReference>
<organism evidence="5 6">
    <name type="scientific">Brachionus calyciflorus</name>
    <dbReference type="NCBI Taxonomy" id="104777"/>
    <lineage>
        <taxon>Eukaryota</taxon>
        <taxon>Metazoa</taxon>
        <taxon>Spiralia</taxon>
        <taxon>Gnathifera</taxon>
        <taxon>Rotifera</taxon>
        <taxon>Eurotatoria</taxon>
        <taxon>Monogononta</taxon>
        <taxon>Pseudotrocha</taxon>
        <taxon>Ploima</taxon>
        <taxon>Brachionidae</taxon>
        <taxon>Brachionus</taxon>
    </lineage>
</organism>
<dbReference type="InterPro" id="IPR000387">
    <property type="entry name" value="Tyr_Pase_dom"/>
</dbReference>
<dbReference type="PROSITE" id="PS00383">
    <property type="entry name" value="TYR_PHOSPHATASE_1"/>
    <property type="match status" value="1"/>
</dbReference>
<dbReference type="GO" id="GO:0042995">
    <property type="term" value="C:cell projection"/>
    <property type="evidence" value="ECO:0007669"/>
    <property type="project" value="TreeGrafter"/>
</dbReference>
<accession>A0A813WTS0</accession>
<feature type="domain" description="Tyrosine specific protein phosphatases" evidence="3">
    <location>
        <begin position="103"/>
        <end position="160"/>
    </location>
</feature>
<dbReference type="OrthoDB" id="16692at2759"/>
<keyword evidence="6" id="KW-1185">Reference proteome</keyword>
<proteinExistence type="predicted"/>
<dbReference type="Gene3D" id="2.60.40.1110">
    <property type="match status" value="1"/>
</dbReference>
<dbReference type="GO" id="GO:0005886">
    <property type="term" value="C:plasma membrane"/>
    <property type="evidence" value="ECO:0007669"/>
    <property type="project" value="TreeGrafter"/>
</dbReference>
<dbReference type="Proteomes" id="UP000663879">
    <property type="component" value="Unassembled WGS sequence"/>
</dbReference>
<dbReference type="InterPro" id="IPR029021">
    <property type="entry name" value="Prot-tyrosine_phosphatase-like"/>
</dbReference>
<reference evidence="5" key="1">
    <citation type="submission" date="2021-02" db="EMBL/GenBank/DDBJ databases">
        <authorList>
            <person name="Nowell W R."/>
        </authorList>
    </citation>
    <scope>NUCLEOTIDE SEQUENCE</scope>
    <source>
        <strain evidence="5">Ploen Becks lab</strain>
    </source>
</reference>
<dbReference type="InterPro" id="IPR029023">
    <property type="entry name" value="Tensin_phosphatase"/>
</dbReference>
<dbReference type="PROSITE" id="PS50056">
    <property type="entry name" value="TYR_PHOSPHATASE_2"/>
    <property type="match status" value="1"/>
</dbReference>
<dbReference type="GO" id="GO:0046856">
    <property type="term" value="P:phosphatidylinositol dephosphorylation"/>
    <property type="evidence" value="ECO:0007669"/>
    <property type="project" value="TreeGrafter"/>
</dbReference>
<keyword evidence="2" id="KW-0378">Hydrolase</keyword>